<feature type="region of interest" description="Disordered" evidence="1">
    <location>
        <begin position="17"/>
        <end position="97"/>
    </location>
</feature>
<comment type="caution">
    <text evidence="2">The sequence shown here is derived from an EMBL/GenBank/DDBJ whole genome shotgun (WGS) entry which is preliminary data.</text>
</comment>
<gene>
    <name evidence="2" type="ORF">TAE01_02060</name>
</gene>
<feature type="compositionally biased region" description="Polar residues" evidence="1">
    <location>
        <begin position="40"/>
        <end position="51"/>
    </location>
</feature>
<dbReference type="Proteomes" id="UP000321534">
    <property type="component" value="Unassembled WGS sequence"/>
</dbReference>
<organism evidence="2 3">
    <name type="scientific">Terrabacter aerolatus</name>
    <dbReference type="NCBI Taxonomy" id="422442"/>
    <lineage>
        <taxon>Bacteria</taxon>
        <taxon>Bacillati</taxon>
        <taxon>Actinomycetota</taxon>
        <taxon>Actinomycetes</taxon>
        <taxon>Micrococcales</taxon>
        <taxon>Intrasporangiaceae</taxon>
        <taxon>Terrabacter</taxon>
    </lineage>
</organism>
<evidence type="ECO:0000256" key="1">
    <source>
        <dbReference type="SAM" id="MobiDB-lite"/>
    </source>
</evidence>
<name>A0A512CW22_9MICO</name>
<proteinExistence type="predicted"/>
<protein>
    <submittedName>
        <fullName evidence="2">Uncharacterized protein</fullName>
    </submittedName>
</protein>
<dbReference type="EMBL" id="BJYX01000001">
    <property type="protein sequence ID" value="GEO28396.1"/>
    <property type="molecule type" value="Genomic_DNA"/>
</dbReference>
<sequence length="97" mass="10247">MGIPPHAARLAGAWATRTAQIDAQPAPQPVPQSATRPTAGPTTEPSPQPAVTGTRPRRRDRSPRLAPARLLHPLHRAVTPVREDAQSPLAGSPARHA</sequence>
<keyword evidence="3" id="KW-1185">Reference proteome</keyword>
<dbReference type="RefSeq" id="WP_147062503.1">
    <property type="nucleotide sequence ID" value="NZ_BAAARO010000025.1"/>
</dbReference>
<evidence type="ECO:0000313" key="3">
    <source>
        <dbReference type="Proteomes" id="UP000321534"/>
    </source>
</evidence>
<dbReference type="AlphaFoldDB" id="A0A512CW22"/>
<reference evidence="2 3" key="1">
    <citation type="submission" date="2019-07" db="EMBL/GenBank/DDBJ databases">
        <title>Whole genome shotgun sequence of Terrabacter aerolatus NBRC 106305.</title>
        <authorList>
            <person name="Hosoyama A."/>
            <person name="Uohara A."/>
            <person name="Ohji S."/>
            <person name="Ichikawa N."/>
        </authorList>
    </citation>
    <scope>NUCLEOTIDE SEQUENCE [LARGE SCALE GENOMIC DNA]</scope>
    <source>
        <strain evidence="2 3">NBRC 106305</strain>
    </source>
</reference>
<accession>A0A512CW22</accession>
<evidence type="ECO:0000313" key="2">
    <source>
        <dbReference type="EMBL" id="GEO28396.1"/>
    </source>
</evidence>